<evidence type="ECO:0000256" key="6">
    <source>
        <dbReference type="SAM" id="Phobius"/>
    </source>
</evidence>
<gene>
    <name evidence="7" type="ORF">MKP09_08345</name>
</gene>
<evidence type="ECO:0000256" key="4">
    <source>
        <dbReference type="ARBA" id="ARBA00022989"/>
    </source>
</evidence>
<comment type="caution">
    <text evidence="7">The sequence shown here is derived from an EMBL/GenBank/DDBJ whole genome shotgun (WGS) entry which is preliminary data.</text>
</comment>
<dbReference type="Proteomes" id="UP001202248">
    <property type="component" value="Unassembled WGS sequence"/>
</dbReference>
<name>A0ABS9SHV5_9BACT</name>
<evidence type="ECO:0000256" key="3">
    <source>
        <dbReference type="ARBA" id="ARBA00022692"/>
    </source>
</evidence>
<proteinExistence type="predicted"/>
<feature type="transmembrane region" description="Helical" evidence="6">
    <location>
        <begin position="299"/>
        <end position="319"/>
    </location>
</feature>
<organism evidence="7 8">
    <name type="scientific">Niabella ginsengisoli</name>
    <dbReference type="NCBI Taxonomy" id="522298"/>
    <lineage>
        <taxon>Bacteria</taxon>
        <taxon>Pseudomonadati</taxon>
        <taxon>Bacteroidota</taxon>
        <taxon>Chitinophagia</taxon>
        <taxon>Chitinophagales</taxon>
        <taxon>Chitinophagaceae</taxon>
        <taxon>Niabella</taxon>
    </lineage>
</organism>
<dbReference type="EMBL" id="JAKWBL010000001">
    <property type="protein sequence ID" value="MCH5597910.1"/>
    <property type="molecule type" value="Genomic_DNA"/>
</dbReference>
<keyword evidence="4 6" id="KW-1133">Transmembrane helix</keyword>
<keyword evidence="2" id="KW-1003">Cell membrane</keyword>
<feature type="transmembrane region" description="Helical" evidence="6">
    <location>
        <begin position="207"/>
        <end position="228"/>
    </location>
</feature>
<evidence type="ECO:0000313" key="8">
    <source>
        <dbReference type="Proteomes" id="UP001202248"/>
    </source>
</evidence>
<evidence type="ECO:0000256" key="5">
    <source>
        <dbReference type="ARBA" id="ARBA00023136"/>
    </source>
</evidence>
<evidence type="ECO:0000256" key="2">
    <source>
        <dbReference type="ARBA" id="ARBA00022475"/>
    </source>
</evidence>
<dbReference type="RefSeq" id="WP_240827263.1">
    <property type="nucleotide sequence ID" value="NZ_JAKWBL010000001.1"/>
</dbReference>
<protein>
    <submittedName>
        <fullName evidence="7">Oligosaccharide flippase family protein</fullName>
    </submittedName>
</protein>
<dbReference type="PANTHER" id="PTHR30250">
    <property type="entry name" value="PST FAMILY PREDICTED COLANIC ACID TRANSPORTER"/>
    <property type="match status" value="1"/>
</dbReference>
<dbReference type="InterPro" id="IPR050833">
    <property type="entry name" value="Poly_Biosynth_Transport"/>
</dbReference>
<dbReference type="Pfam" id="PF13440">
    <property type="entry name" value="Polysacc_synt_3"/>
    <property type="match status" value="1"/>
</dbReference>
<feature type="transmembrane region" description="Helical" evidence="6">
    <location>
        <begin position="90"/>
        <end position="111"/>
    </location>
</feature>
<comment type="subcellular location">
    <subcellularLocation>
        <location evidence="1">Cell membrane</location>
        <topology evidence="1">Multi-pass membrane protein</topology>
    </subcellularLocation>
</comment>
<accession>A0ABS9SHV5</accession>
<keyword evidence="3 6" id="KW-0812">Transmembrane</keyword>
<feature type="transmembrane region" description="Helical" evidence="6">
    <location>
        <begin position="272"/>
        <end position="292"/>
    </location>
</feature>
<keyword evidence="5 6" id="KW-0472">Membrane</keyword>
<sequence>MASILAILFLILSPLAGELWSSDVLPQMLNLYTATFIISGILSELNCIEQAHLQFKGTSFSAIAKQTVPFFYILYHYLHEQPIHLIDLTLVTIVGVLAATCISFLFTYRYVRFSKVIDFIWIKKIFNFGKYSFAIWLSTMLSGSIDQMMLGSMLSTSASGIFNVAMRITNLTDIPINSMSTIVFPQSSKRYEEDGDSSIKYIYERSVGVILAVLVPSALFLFIFADYVMLIIASAKYQEFVPLLRIILVNSLFAPYVRQSGIVLASSGRTRINFYMVVLTAVLVFLSNLVFIKHWGIMGAAYATVFVSIIMFFITRSVLKKYFNVNFLHPWIYAVAFYPEFLKKMLKRNA</sequence>
<dbReference type="PANTHER" id="PTHR30250:SF11">
    <property type="entry name" value="O-ANTIGEN TRANSPORTER-RELATED"/>
    <property type="match status" value="1"/>
</dbReference>
<evidence type="ECO:0000256" key="1">
    <source>
        <dbReference type="ARBA" id="ARBA00004651"/>
    </source>
</evidence>
<feature type="transmembrane region" description="Helical" evidence="6">
    <location>
        <begin position="240"/>
        <end position="257"/>
    </location>
</feature>
<keyword evidence="8" id="KW-1185">Reference proteome</keyword>
<reference evidence="7 8" key="1">
    <citation type="submission" date="2022-02" db="EMBL/GenBank/DDBJ databases">
        <authorList>
            <person name="Min J."/>
        </authorList>
    </citation>
    <scope>NUCLEOTIDE SEQUENCE [LARGE SCALE GENOMIC DNA]</scope>
    <source>
        <strain evidence="7 8">GR10-1</strain>
    </source>
</reference>
<evidence type="ECO:0000313" key="7">
    <source>
        <dbReference type="EMBL" id="MCH5597910.1"/>
    </source>
</evidence>